<evidence type="ECO:0000256" key="6">
    <source>
        <dbReference type="SAM" id="MobiDB-lite"/>
    </source>
</evidence>
<dbReference type="NCBIfam" id="NF003269">
    <property type="entry name" value="PRK04243.1"/>
    <property type="match status" value="1"/>
</dbReference>
<feature type="compositionally biased region" description="Basic and acidic residues" evidence="6">
    <location>
        <begin position="28"/>
        <end position="47"/>
    </location>
</feature>
<dbReference type="SUPFAM" id="SSF54189">
    <property type="entry name" value="Ribosomal proteins S24e, L23 and L15e"/>
    <property type="match status" value="1"/>
</dbReference>
<dbReference type="GO" id="GO:0022625">
    <property type="term" value="C:cytosolic large ribosomal subunit"/>
    <property type="evidence" value="ECO:0007669"/>
    <property type="project" value="TreeGrafter"/>
</dbReference>
<evidence type="ECO:0000313" key="8">
    <source>
        <dbReference type="Proteomes" id="UP000070589"/>
    </source>
</evidence>
<keyword evidence="3" id="KW-0687">Ribonucleoprotein</keyword>
<comment type="caution">
    <text evidence="7">The sequence shown here is derived from an EMBL/GenBank/DDBJ whole genome shotgun (WGS) entry which is preliminary data.</text>
</comment>
<accession>A0A133U8S4</accession>
<comment type="similarity">
    <text evidence="1">Belongs to the eukaryotic ribosomal protein eL15 family.</text>
</comment>
<dbReference type="InterPro" id="IPR000439">
    <property type="entry name" value="Ribosomal_eL15"/>
</dbReference>
<feature type="compositionally biased region" description="Basic and acidic residues" evidence="6">
    <location>
        <begin position="1"/>
        <end position="16"/>
    </location>
</feature>
<evidence type="ECO:0000256" key="1">
    <source>
        <dbReference type="ARBA" id="ARBA00006857"/>
    </source>
</evidence>
<dbReference type="GO" id="GO:0003723">
    <property type="term" value="F:RNA binding"/>
    <property type="evidence" value="ECO:0007669"/>
    <property type="project" value="TreeGrafter"/>
</dbReference>
<dbReference type="AlphaFoldDB" id="A0A133U8S4"/>
<dbReference type="PATRIC" id="fig|1698261.3.peg.372"/>
<dbReference type="GO" id="GO:0002181">
    <property type="term" value="P:cytoplasmic translation"/>
    <property type="evidence" value="ECO:0007669"/>
    <property type="project" value="TreeGrafter"/>
</dbReference>
<evidence type="ECO:0000313" key="7">
    <source>
        <dbReference type="EMBL" id="KXA90601.1"/>
    </source>
</evidence>
<dbReference type="InterPro" id="IPR012678">
    <property type="entry name" value="Ribosomal_uL23/eL15/eS24_sf"/>
</dbReference>
<evidence type="ECO:0000256" key="3">
    <source>
        <dbReference type="ARBA" id="ARBA00023274"/>
    </source>
</evidence>
<sequence length="186" mass="21972">MRRETKKLKQDYEKRSLQKRRRKWKRRPAIERIENPSKPDRARELGYKAKQGVIMARVRVRRGGRRKERPKKGRRPKRMGVAKITPEKSLQLIAEERTARKFPNLEVLNSYKIGEDGEYHYYEVILLDPNHPSIQNDPDLKWITDPSNRGRVHRGLTSEGKSSRGLDKKGKGTEKVRPSKRKNRAR</sequence>
<dbReference type="Pfam" id="PF00827">
    <property type="entry name" value="Ribosomal_L15e"/>
    <property type="match status" value="1"/>
</dbReference>
<feature type="region of interest" description="Disordered" evidence="6">
    <location>
        <begin position="61"/>
        <end position="81"/>
    </location>
</feature>
<feature type="compositionally biased region" description="Basic residues" evidence="6">
    <location>
        <begin position="17"/>
        <end position="27"/>
    </location>
</feature>
<dbReference type="FunFam" id="3.40.1120.10:FF:000002">
    <property type="entry name" value="50S ribosomal protein L15e"/>
    <property type="match status" value="1"/>
</dbReference>
<name>A0A133U8S4_9EURY</name>
<organism evidence="7 8">
    <name type="scientific">candidate division MSBL1 archaeon SCGC-AAA259D14</name>
    <dbReference type="NCBI Taxonomy" id="1698261"/>
    <lineage>
        <taxon>Archaea</taxon>
        <taxon>Methanobacteriati</taxon>
        <taxon>Methanobacteriota</taxon>
        <taxon>candidate division MSBL1</taxon>
    </lineage>
</organism>
<keyword evidence="2 7" id="KW-0689">Ribosomal protein</keyword>
<protein>
    <recommendedName>
        <fullName evidence="4">Large ribosomal subunit protein eL15</fullName>
    </recommendedName>
    <alternativeName>
        <fullName evidence="5">50S ribosomal protein L15e</fullName>
    </alternativeName>
</protein>
<dbReference type="SMART" id="SM01384">
    <property type="entry name" value="Ribosomal_L15e"/>
    <property type="match status" value="1"/>
</dbReference>
<dbReference type="PANTHER" id="PTHR11847">
    <property type="entry name" value="RIBOSOMAL PROTEIN L15"/>
    <property type="match status" value="1"/>
</dbReference>
<dbReference type="PROSITE" id="PS01194">
    <property type="entry name" value="RIBOSOMAL_L15E"/>
    <property type="match status" value="1"/>
</dbReference>
<feature type="compositionally biased region" description="Basic residues" evidence="6">
    <location>
        <begin position="61"/>
        <end position="80"/>
    </location>
</feature>
<feature type="region of interest" description="Disordered" evidence="6">
    <location>
        <begin position="136"/>
        <end position="186"/>
    </location>
</feature>
<dbReference type="PANTHER" id="PTHR11847:SF4">
    <property type="entry name" value="LARGE RIBOSOMAL SUBUNIT PROTEIN EL15"/>
    <property type="match status" value="1"/>
</dbReference>
<evidence type="ECO:0000256" key="5">
    <source>
        <dbReference type="ARBA" id="ARBA00035535"/>
    </source>
</evidence>
<dbReference type="Gene3D" id="3.40.1120.10">
    <property type="entry name" value="Ribosomal protein l15e"/>
    <property type="match status" value="1"/>
</dbReference>
<dbReference type="Proteomes" id="UP000070589">
    <property type="component" value="Unassembled WGS sequence"/>
</dbReference>
<evidence type="ECO:0000256" key="4">
    <source>
        <dbReference type="ARBA" id="ARBA00035214"/>
    </source>
</evidence>
<feature type="region of interest" description="Disordered" evidence="6">
    <location>
        <begin position="1"/>
        <end position="48"/>
    </location>
</feature>
<dbReference type="InterPro" id="IPR020925">
    <property type="entry name" value="Ribosomal_eL15_CS"/>
</dbReference>
<reference evidence="7 8" key="1">
    <citation type="journal article" date="2016" name="Sci. Rep.">
        <title>Metabolic traits of an uncultured archaeal lineage -MSBL1- from brine pools of the Red Sea.</title>
        <authorList>
            <person name="Mwirichia R."/>
            <person name="Alam I."/>
            <person name="Rashid M."/>
            <person name="Vinu M."/>
            <person name="Ba-Alawi W."/>
            <person name="Anthony Kamau A."/>
            <person name="Kamanda Ngugi D."/>
            <person name="Goker M."/>
            <person name="Klenk H.P."/>
            <person name="Bajic V."/>
            <person name="Stingl U."/>
        </authorList>
    </citation>
    <scope>NUCLEOTIDE SEQUENCE [LARGE SCALE GENOMIC DNA]</scope>
    <source>
        <strain evidence="7">SCGC-AAA259D14</strain>
    </source>
</reference>
<feature type="compositionally biased region" description="Basic and acidic residues" evidence="6">
    <location>
        <begin position="161"/>
        <end position="177"/>
    </location>
</feature>
<dbReference type="GO" id="GO:0003735">
    <property type="term" value="F:structural constituent of ribosome"/>
    <property type="evidence" value="ECO:0007669"/>
    <property type="project" value="InterPro"/>
</dbReference>
<dbReference type="InterPro" id="IPR024794">
    <property type="entry name" value="Rbsml_eL15_core_dom_sf"/>
</dbReference>
<dbReference type="EMBL" id="LHXL01000003">
    <property type="protein sequence ID" value="KXA90601.1"/>
    <property type="molecule type" value="Genomic_DNA"/>
</dbReference>
<evidence type="ECO:0000256" key="2">
    <source>
        <dbReference type="ARBA" id="ARBA00022980"/>
    </source>
</evidence>
<proteinExistence type="inferred from homology"/>
<keyword evidence="8" id="KW-1185">Reference proteome</keyword>
<gene>
    <name evidence="7" type="ORF">AKJ62_00505</name>
</gene>